<evidence type="ECO:0000259" key="2">
    <source>
        <dbReference type="Pfam" id="PF13456"/>
    </source>
</evidence>
<dbReference type="PANTHER" id="PTHR31286">
    <property type="entry name" value="GLYCINE-RICH CELL WALL STRUCTURAL PROTEIN 1.8-LIKE"/>
    <property type="match status" value="1"/>
</dbReference>
<dbReference type="InterPro" id="IPR040256">
    <property type="entry name" value="At4g02000-like"/>
</dbReference>
<dbReference type="Gene3D" id="3.30.420.10">
    <property type="entry name" value="Ribonuclease H-like superfamily/Ribonuclease H"/>
    <property type="match status" value="1"/>
</dbReference>
<gene>
    <name evidence="4" type="ORF">V6N11_050922</name>
</gene>
<feature type="compositionally biased region" description="Low complexity" evidence="1">
    <location>
        <begin position="349"/>
        <end position="362"/>
    </location>
</feature>
<evidence type="ECO:0008006" key="6">
    <source>
        <dbReference type="Google" id="ProtNLM"/>
    </source>
</evidence>
<feature type="region of interest" description="Disordered" evidence="1">
    <location>
        <begin position="346"/>
        <end position="384"/>
    </location>
</feature>
<proteinExistence type="predicted"/>
<feature type="compositionally biased region" description="Polar residues" evidence="1">
    <location>
        <begin position="371"/>
        <end position="382"/>
    </location>
</feature>
<protein>
    <recommendedName>
        <fullName evidence="6">DUF4283 domain-containing protein</fullName>
    </recommendedName>
</protein>
<dbReference type="SUPFAM" id="SSF53098">
    <property type="entry name" value="Ribonuclease H-like"/>
    <property type="match status" value="1"/>
</dbReference>
<sequence>MNPDSPVEFLASSGEPRNHNKKHRQDEDPLDSGGRPSPETTVIPGQPSSYKDTLLGDWIGYATIRNKLYEAWKPAQDFKLMDIENDYFLVTFRSHAHYLHVLADGPWTMFSHYVSVEPWTEDFSTTQPYPSNIVAWIHLPGLPVTLYKCSLVIELGECIGRVLKLDYQTETGRQGMFARMAIRVNLNKPLVSKIMVNGRIQLVEYDSLPTICFHCGKYGHVTDNYPDLQPNHATEVPEQPSVPMPEPPTTMFGCWMVVERHQHRPQLKASVGKGPSTGVVISESHFAPILDANTNEANTNDIPPLAHASSDMVKDKPSTSAQHSVAFNVRKPLQLNLKDLSILHRSGHKAGSSNHSSSSKNVSHLDKSRHSSITLPENSDPNIQLHVPSQLMSNLNVEPPKKPPDPTDTVNTSVHAQETMHVDVHNDLFVDAHAMITDGYDVATSSSGHRVSSRKSQVLFSSNTPSHTQQEICDILGFQRVESFGSYLGVPVLSNRLQCSDFDFVLESLKKKLNGWSSRTLSMVGRITLAKKYRVLDAMPSSIARNSCSSLWCALSNVWEALFPNVELSLGNGHSVNFLTDIWVPALGPLWDYSRSSLAAMSHVSFGSVLTDNGIKLPSPHDGPDRCIWRWTNHHGFELKSAYDRCVPLVLEDPDPLWNHIWKLHVPQRQFWKIRNDAVFVGDSASVEFALSRGIAWTQYYYDGWLQPMPAVSSPPTTTPWSNPEPGCLCLNVDGAVSLRTGKATIGGLLRDTTGNFIFGFSKFIGSTHSLHSELWSLYMSLQLAWDHGVTFLQVQTDCKRVLELLHDPNVESCSISLVRSIHQFWGQA</sequence>
<dbReference type="EMBL" id="JBBPBN010000750">
    <property type="protein sequence ID" value="KAK8482675.1"/>
    <property type="molecule type" value="Genomic_DNA"/>
</dbReference>
<reference evidence="4 5" key="1">
    <citation type="journal article" date="2024" name="G3 (Bethesda)">
        <title>Genome assembly of Hibiscus sabdariffa L. provides insights into metabolisms of medicinal natural products.</title>
        <authorList>
            <person name="Kim T."/>
        </authorList>
    </citation>
    <scope>NUCLEOTIDE SEQUENCE [LARGE SCALE GENOMIC DNA]</scope>
    <source>
        <strain evidence="4">TK-2024</strain>
        <tissue evidence="4">Old leaves</tissue>
    </source>
</reference>
<dbReference type="InterPro" id="IPR036397">
    <property type="entry name" value="RNaseH_sf"/>
</dbReference>
<dbReference type="InterPro" id="IPR002156">
    <property type="entry name" value="RNaseH_domain"/>
</dbReference>
<evidence type="ECO:0000259" key="3">
    <source>
        <dbReference type="Pfam" id="PF14111"/>
    </source>
</evidence>
<organism evidence="4 5">
    <name type="scientific">Hibiscus sabdariffa</name>
    <name type="common">roselle</name>
    <dbReference type="NCBI Taxonomy" id="183260"/>
    <lineage>
        <taxon>Eukaryota</taxon>
        <taxon>Viridiplantae</taxon>
        <taxon>Streptophyta</taxon>
        <taxon>Embryophyta</taxon>
        <taxon>Tracheophyta</taxon>
        <taxon>Spermatophyta</taxon>
        <taxon>Magnoliopsida</taxon>
        <taxon>eudicotyledons</taxon>
        <taxon>Gunneridae</taxon>
        <taxon>Pentapetalae</taxon>
        <taxon>rosids</taxon>
        <taxon>malvids</taxon>
        <taxon>Malvales</taxon>
        <taxon>Malvaceae</taxon>
        <taxon>Malvoideae</taxon>
        <taxon>Hibiscus</taxon>
    </lineage>
</organism>
<dbReference type="PANTHER" id="PTHR31286:SF173">
    <property type="entry name" value="DUF4283 DOMAIN-CONTAINING PROTEIN"/>
    <property type="match status" value="1"/>
</dbReference>
<feature type="region of interest" description="Disordered" evidence="1">
    <location>
        <begin position="1"/>
        <end position="48"/>
    </location>
</feature>
<dbReference type="Proteomes" id="UP001396334">
    <property type="component" value="Unassembled WGS sequence"/>
</dbReference>
<feature type="domain" description="RNase H type-1" evidence="2">
    <location>
        <begin position="732"/>
        <end position="810"/>
    </location>
</feature>
<evidence type="ECO:0000256" key="1">
    <source>
        <dbReference type="SAM" id="MobiDB-lite"/>
    </source>
</evidence>
<dbReference type="InterPro" id="IPR012337">
    <property type="entry name" value="RNaseH-like_sf"/>
</dbReference>
<accession>A0ABR1ZPR0</accession>
<evidence type="ECO:0000313" key="4">
    <source>
        <dbReference type="EMBL" id="KAK8482675.1"/>
    </source>
</evidence>
<dbReference type="InterPro" id="IPR044730">
    <property type="entry name" value="RNase_H-like_dom_plant"/>
</dbReference>
<dbReference type="Pfam" id="PF14111">
    <property type="entry name" value="DUF4283"/>
    <property type="match status" value="1"/>
</dbReference>
<dbReference type="CDD" id="cd06222">
    <property type="entry name" value="RNase_H_like"/>
    <property type="match status" value="1"/>
</dbReference>
<keyword evidence="5" id="KW-1185">Reference proteome</keyword>
<comment type="caution">
    <text evidence="4">The sequence shown here is derived from an EMBL/GenBank/DDBJ whole genome shotgun (WGS) entry which is preliminary data.</text>
</comment>
<name>A0ABR1ZPR0_9ROSI</name>
<evidence type="ECO:0000313" key="5">
    <source>
        <dbReference type="Proteomes" id="UP001396334"/>
    </source>
</evidence>
<dbReference type="InterPro" id="IPR025558">
    <property type="entry name" value="DUF4283"/>
</dbReference>
<feature type="domain" description="DUF4283" evidence="3">
    <location>
        <begin position="55"/>
        <end position="127"/>
    </location>
</feature>
<dbReference type="Pfam" id="PF13456">
    <property type="entry name" value="RVT_3"/>
    <property type="match status" value="1"/>
</dbReference>